<organism evidence="2 3">
    <name type="scientific">Panicum miliaceum</name>
    <name type="common">Proso millet</name>
    <name type="synonym">Broomcorn millet</name>
    <dbReference type="NCBI Taxonomy" id="4540"/>
    <lineage>
        <taxon>Eukaryota</taxon>
        <taxon>Viridiplantae</taxon>
        <taxon>Streptophyta</taxon>
        <taxon>Embryophyta</taxon>
        <taxon>Tracheophyta</taxon>
        <taxon>Spermatophyta</taxon>
        <taxon>Magnoliopsida</taxon>
        <taxon>Liliopsida</taxon>
        <taxon>Poales</taxon>
        <taxon>Poaceae</taxon>
        <taxon>PACMAD clade</taxon>
        <taxon>Panicoideae</taxon>
        <taxon>Panicodae</taxon>
        <taxon>Paniceae</taxon>
        <taxon>Panicinae</taxon>
        <taxon>Panicum</taxon>
        <taxon>Panicum sect. Panicum</taxon>
    </lineage>
</organism>
<evidence type="ECO:0000256" key="1">
    <source>
        <dbReference type="SAM" id="MobiDB-lite"/>
    </source>
</evidence>
<feature type="region of interest" description="Disordered" evidence="1">
    <location>
        <begin position="23"/>
        <end position="92"/>
    </location>
</feature>
<gene>
    <name evidence="2" type="ORF">C2845_PM03G17910</name>
</gene>
<dbReference type="EMBL" id="PQIB02000002">
    <property type="protein sequence ID" value="RLN36344.1"/>
    <property type="molecule type" value="Genomic_DNA"/>
</dbReference>
<dbReference type="Proteomes" id="UP000275267">
    <property type="component" value="Unassembled WGS sequence"/>
</dbReference>
<dbReference type="OrthoDB" id="693243at2759"/>
<dbReference type="AlphaFoldDB" id="A0A3L6TDI3"/>
<feature type="compositionally biased region" description="Gly residues" evidence="1">
    <location>
        <begin position="76"/>
        <end position="88"/>
    </location>
</feature>
<reference evidence="3" key="1">
    <citation type="journal article" date="2019" name="Nat. Commun.">
        <title>The genome of broomcorn millet.</title>
        <authorList>
            <person name="Zou C."/>
            <person name="Miki D."/>
            <person name="Li D."/>
            <person name="Tang Q."/>
            <person name="Xiao L."/>
            <person name="Rajput S."/>
            <person name="Deng P."/>
            <person name="Jia W."/>
            <person name="Huang R."/>
            <person name="Zhang M."/>
            <person name="Sun Y."/>
            <person name="Hu J."/>
            <person name="Fu X."/>
            <person name="Schnable P.S."/>
            <person name="Li F."/>
            <person name="Zhang H."/>
            <person name="Feng B."/>
            <person name="Zhu X."/>
            <person name="Liu R."/>
            <person name="Schnable J.C."/>
            <person name="Zhu J.-K."/>
            <person name="Zhang H."/>
        </authorList>
    </citation>
    <scope>NUCLEOTIDE SEQUENCE [LARGE SCALE GENOMIC DNA]</scope>
</reference>
<comment type="caution">
    <text evidence="2">The sequence shown here is derived from an EMBL/GenBank/DDBJ whole genome shotgun (WGS) entry which is preliminary data.</text>
</comment>
<sequence length="141" mass="15467">MVFTEGVTVSELFALADKCAWEAEAQQHSERRGVPDEPSEPDHTRPGRPDNKKNKRKAATVLAAAQGCNKQQPGRGPRGGAPKPGGGFQRPASAKLGAGKWCEIHRTDRHDLTECRLVKGLKGHLGPFSGFWMINDKRLWS</sequence>
<accession>A0A3L6TDI3</accession>
<name>A0A3L6TDI3_PANMI</name>
<evidence type="ECO:0000313" key="2">
    <source>
        <dbReference type="EMBL" id="RLN36344.1"/>
    </source>
</evidence>
<feature type="compositionally biased region" description="Basic and acidic residues" evidence="1">
    <location>
        <begin position="23"/>
        <end position="52"/>
    </location>
</feature>
<evidence type="ECO:0000313" key="3">
    <source>
        <dbReference type="Proteomes" id="UP000275267"/>
    </source>
</evidence>
<keyword evidence="3" id="KW-1185">Reference proteome</keyword>
<protein>
    <submittedName>
        <fullName evidence="2">Retrotransposon protein, putative, unclassified</fullName>
    </submittedName>
</protein>
<proteinExistence type="predicted"/>